<evidence type="ECO:0000313" key="2">
    <source>
        <dbReference type="Proteomes" id="UP001055811"/>
    </source>
</evidence>
<reference evidence="2" key="1">
    <citation type="journal article" date="2022" name="Mol. Ecol. Resour.">
        <title>The genomes of chicory, endive, great burdock and yacon provide insights into Asteraceae palaeo-polyploidization history and plant inulin production.</title>
        <authorList>
            <person name="Fan W."/>
            <person name="Wang S."/>
            <person name="Wang H."/>
            <person name="Wang A."/>
            <person name="Jiang F."/>
            <person name="Liu H."/>
            <person name="Zhao H."/>
            <person name="Xu D."/>
            <person name="Zhang Y."/>
        </authorList>
    </citation>
    <scope>NUCLEOTIDE SEQUENCE [LARGE SCALE GENOMIC DNA]</scope>
    <source>
        <strain evidence="2">cv. Punajuju</strain>
    </source>
</reference>
<name>A0ACB9ALM3_CICIN</name>
<dbReference type="EMBL" id="CM042015">
    <property type="protein sequence ID" value="KAI3710529.1"/>
    <property type="molecule type" value="Genomic_DNA"/>
</dbReference>
<accession>A0ACB9ALM3</accession>
<keyword evidence="2" id="KW-1185">Reference proteome</keyword>
<evidence type="ECO:0000313" key="1">
    <source>
        <dbReference type="EMBL" id="KAI3710529.1"/>
    </source>
</evidence>
<dbReference type="Proteomes" id="UP001055811">
    <property type="component" value="Linkage Group LG07"/>
</dbReference>
<comment type="caution">
    <text evidence="1">The sequence shown here is derived from an EMBL/GenBank/DDBJ whole genome shotgun (WGS) entry which is preliminary data.</text>
</comment>
<sequence>MLTSPSSCSTSSSSSPLSRCLLSRGFIYSNARIPASANNIVLFPWCEISKSLNGKPCVPIINDGMLSNLMQVGRMNHAVMNGKLKIFSGTTNSALSQEIARYMGLDLGCESIAAKLVANLITEVGADPVLACDLHFG</sequence>
<organism evidence="1 2">
    <name type="scientific">Cichorium intybus</name>
    <name type="common">Chicory</name>
    <dbReference type="NCBI Taxonomy" id="13427"/>
    <lineage>
        <taxon>Eukaryota</taxon>
        <taxon>Viridiplantae</taxon>
        <taxon>Streptophyta</taxon>
        <taxon>Embryophyta</taxon>
        <taxon>Tracheophyta</taxon>
        <taxon>Spermatophyta</taxon>
        <taxon>Magnoliopsida</taxon>
        <taxon>eudicotyledons</taxon>
        <taxon>Gunneridae</taxon>
        <taxon>Pentapetalae</taxon>
        <taxon>asterids</taxon>
        <taxon>campanulids</taxon>
        <taxon>Asterales</taxon>
        <taxon>Asteraceae</taxon>
        <taxon>Cichorioideae</taxon>
        <taxon>Cichorieae</taxon>
        <taxon>Cichoriinae</taxon>
        <taxon>Cichorium</taxon>
    </lineage>
</organism>
<gene>
    <name evidence="1" type="ORF">L2E82_40312</name>
</gene>
<proteinExistence type="predicted"/>
<reference evidence="1 2" key="2">
    <citation type="journal article" date="2022" name="Mol. Ecol. Resour.">
        <title>The genomes of chicory, endive, great burdock and yacon provide insights into Asteraceae paleo-polyploidization history and plant inulin production.</title>
        <authorList>
            <person name="Fan W."/>
            <person name="Wang S."/>
            <person name="Wang H."/>
            <person name="Wang A."/>
            <person name="Jiang F."/>
            <person name="Liu H."/>
            <person name="Zhao H."/>
            <person name="Xu D."/>
            <person name="Zhang Y."/>
        </authorList>
    </citation>
    <scope>NUCLEOTIDE SEQUENCE [LARGE SCALE GENOMIC DNA]</scope>
    <source>
        <strain evidence="2">cv. Punajuju</strain>
        <tissue evidence="1">Leaves</tissue>
    </source>
</reference>
<protein>
    <submittedName>
        <fullName evidence="1">Uncharacterized protein</fullName>
    </submittedName>
</protein>